<keyword evidence="4 6" id="KW-0472">Membrane</keyword>
<keyword evidence="3 6" id="KW-1133">Transmembrane helix</keyword>
<dbReference type="NCBIfam" id="NF045576">
    <property type="entry name" value="BT_3928_fam"/>
    <property type="match status" value="1"/>
</dbReference>
<feature type="transmembrane region" description="Helical" evidence="6">
    <location>
        <begin position="129"/>
        <end position="149"/>
    </location>
</feature>
<evidence type="ECO:0000256" key="4">
    <source>
        <dbReference type="ARBA" id="ARBA00023136"/>
    </source>
</evidence>
<feature type="compositionally biased region" description="Low complexity" evidence="5">
    <location>
        <begin position="19"/>
        <end position="29"/>
    </location>
</feature>
<name>A0A0H3U9T5_9BACT</name>
<evidence type="ECO:0000256" key="2">
    <source>
        <dbReference type="ARBA" id="ARBA00022692"/>
    </source>
</evidence>
<dbReference type="AlphaFoldDB" id="A0A0H3U9T5"/>
<keyword evidence="2 6" id="KW-0812">Transmembrane</keyword>
<evidence type="ECO:0000256" key="5">
    <source>
        <dbReference type="SAM" id="MobiDB-lite"/>
    </source>
</evidence>
<evidence type="ECO:0000256" key="1">
    <source>
        <dbReference type="ARBA" id="ARBA00004141"/>
    </source>
</evidence>
<feature type="transmembrane region" description="Helical" evidence="6">
    <location>
        <begin position="436"/>
        <end position="456"/>
    </location>
</feature>
<dbReference type="EMBL" id="KF540240">
    <property type="protein sequence ID" value="AIF26633.1"/>
    <property type="molecule type" value="Genomic_DNA"/>
</dbReference>
<dbReference type="Pfam" id="PF07291">
    <property type="entry name" value="MauE"/>
    <property type="match status" value="1"/>
</dbReference>
<dbReference type="GO" id="GO:0016020">
    <property type="term" value="C:membrane"/>
    <property type="evidence" value="ECO:0007669"/>
    <property type="project" value="UniProtKB-SubCell"/>
</dbReference>
<evidence type="ECO:0000313" key="8">
    <source>
        <dbReference type="EMBL" id="AIF26633.1"/>
    </source>
</evidence>
<comment type="subcellular location">
    <subcellularLocation>
        <location evidence="1">Membrane</location>
        <topology evidence="1">Multi-pass membrane protein</topology>
    </subcellularLocation>
</comment>
<sequence length="462" mass="51836">MAKELKNNTDEAQQTEANVTPAAAEQETTAEVVVADEVIETPEKAEEPKQPWLVIVMVLLMRLVVGGVFVFSGFVKSIDPWGSYYKFNEYFQVFGWESLLGLSMFFAFALAAFEFILGVLLVTGSCRRVAPLCATAFMLVMTPLTLWLAVTDAVPDCGCFGDYLILSNWATFGKNVALLAGCVYLLVLNTRVRSIYGPAVQWMVMALSFIFVMFNLFSGYLTQPLLDFRPYKIGTKLVSNATSSTDADYLFIYEKDGEQREFALDSVPDDDSGWNYVNRRTVKKPQQSLPKDGLTIAAWDNGDDMSDSLLMHDQLLLILIPDMDKVSIAYTFRINELQTYADKLGCAVAALTSGTDEEIAEWNDIAMAHYPIYNADDSEIKMIARGNPAVVYVNDGKIVWKRTLMSIDPEIIHREEVTIAQIGDNVQEADVLRHNVLAYLFCMAVVLLVNRTHLVFRRKKKE</sequence>
<dbReference type="GO" id="GO:0030416">
    <property type="term" value="P:methylamine metabolic process"/>
    <property type="evidence" value="ECO:0007669"/>
    <property type="project" value="InterPro"/>
</dbReference>
<feature type="region of interest" description="Disordered" evidence="5">
    <location>
        <begin position="1"/>
        <end position="29"/>
    </location>
</feature>
<feature type="transmembrane region" description="Helical" evidence="6">
    <location>
        <begin position="98"/>
        <end position="122"/>
    </location>
</feature>
<protein>
    <recommendedName>
        <fullName evidence="7">Methylamine utilisation protein MauE domain-containing protein</fullName>
    </recommendedName>
</protein>
<organism evidence="8">
    <name type="scientific">uncultured bacterium fosmid pJB71G8</name>
    <dbReference type="NCBI Taxonomy" id="1478068"/>
    <lineage>
        <taxon>Bacteria</taxon>
        <taxon>environmental samples</taxon>
    </lineage>
</organism>
<accession>A0A0H3U9T5</accession>
<reference evidence="8" key="1">
    <citation type="submission" date="2013-08" db="EMBL/GenBank/DDBJ databases">
        <title>Comparison of modified E. coli strains.</title>
        <authorList>
            <person name="Juergensen J."/>
            <person name="Bonge A."/>
            <person name="Streit W.R."/>
        </authorList>
    </citation>
    <scope>NUCLEOTIDE SEQUENCE</scope>
</reference>
<evidence type="ECO:0000256" key="6">
    <source>
        <dbReference type="SAM" id="Phobius"/>
    </source>
</evidence>
<proteinExistence type="predicted"/>
<feature type="transmembrane region" description="Helical" evidence="6">
    <location>
        <begin position="199"/>
        <end position="221"/>
    </location>
</feature>
<feature type="transmembrane region" description="Helical" evidence="6">
    <location>
        <begin position="169"/>
        <end position="187"/>
    </location>
</feature>
<feature type="transmembrane region" description="Helical" evidence="6">
    <location>
        <begin position="52"/>
        <end position="78"/>
    </location>
</feature>
<feature type="domain" description="Methylamine utilisation protein MauE" evidence="7">
    <location>
        <begin position="57"/>
        <end position="187"/>
    </location>
</feature>
<dbReference type="InterPro" id="IPR009908">
    <property type="entry name" value="Methylamine_util_MauE"/>
</dbReference>
<evidence type="ECO:0000256" key="3">
    <source>
        <dbReference type="ARBA" id="ARBA00022989"/>
    </source>
</evidence>
<evidence type="ECO:0000259" key="7">
    <source>
        <dbReference type="Pfam" id="PF07291"/>
    </source>
</evidence>